<reference evidence="2 3" key="1">
    <citation type="journal article" date="2013" name="Genome Announc.">
        <title>Draft Genome Sequence of Rhodococcus rhodnii Strain LMG5362, a Symbiont of Rhodnius prolixus (Hemiptera, Reduviidae, Triatominae), the Principle Vector of Trypanosoma cruzi.</title>
        <authorList>
            <person name="Pachebat J.A."/>
            <person name="van Keulen G."/>
            <person name="Whitten M.M."/>
            <person name="Girdwood S."/>
            <person name="Del Sol R."/>
            <person name="Dyson P.J."/>
            <person name="Facey P.D."/>
        </authorList>
    </citation>
    <scope>NUCLEOTIDE SEQUENCE [LARGE SCALE GENOMIC DNA]</scope>
    <source>
        <strain evidence="2 3">LMG 5362</strain>
    </source>
</reference>
<dbReference type="AlphaFoldDB" id="R7WLV8"/>
<gene>
    <name evidence="2" type="ORF">Rrhod_2370</name>
</gene>
<keyword evidence="3" id="KW-1185">Reference proteome</keyword>
<protein>
    <submittedName>
        <fullName evidence="2">Uncharacterized protein</fullName>
    </submittedName>
</protein>
<evidence type="ECO:0000313" key="3">
    <source>
        <dbReference type="Proteomes" id="UP000013525"/>
    </source>
</evidence>
<feature type="region of interest" description="Disordered" evidence="1">
    <location>
        <begin position="15"/>
        <end position="37"/>
    </location>
</feature>
<accession>R7WLV8</accession>
<name>R7WLV8_9NOCA</name>
<sequence length="37" mass="3916">MNCTLSESIVGILGGGGEGIRSDPTRVAPRRFPRSPM</sequence>
<evidence type="ECO:0000313" key="2">
    <source>
        <dbReference type="EMBL" id="EOM76270.1"/>
    </source>
</evidence>
<evidence type="ECO:0000256" key="1">
    <source>
        <dbReference type="SAM" id="MobiDB-lite"/>
    </source>
</evidence>
<feature type="compositionally biased region" description="Basic residues" evidence="1">
    <location>
        <begin position="28"/>
        <end position="37"/>
    </location>
</feature>
<comment type="caution">
    <text evidence="2">The sequence shown here is derived from an EMBL/GenBank/DDBJ whole genome shotgun (WGS) entry which is preliminary data.</text>
</comment>
<dbReference type="EMBL" id="APMY01000071">
    <property type="protein sequence ID" value="EOM76270.1"/>
    <property type="molecule type" value="Genomic_DNA"/>
</dbReference>
<organism evidence="2 3">
    <name type="scientific">Rhodococcus rhodnii LMG 5362</name>
    <dbReference type="NCBI Taxonomy" id="1273125"/>
    <lineage>
        <taxon>Bacteria</taxon>
        <taxon>Bacillati</taxon>
        <taxon>Actinomycetota</taxon>
        <taxon>Actinomycetes</taxon>
        <taxon>Mycobacteriales</taxon>
        <taxon>Nocardiaceae</taxon>
        <taxon>Rhodococcus</taxon>
    </lineage>
</organism>
<proteinExistence type="predicted"/>
<dbReference type="Proteomes" id="UP000013525">
    <property type="component" value="Unassembled WGS sequence"/>
</dbReference>